<sequence length="150" mass="16505">MPLDGEYEPSPWEPISEQVDLYESSGGTEGDTLEGAPCIILWTKGRKSGKVRKTPLIRAESNGSYAVIASMGGSPTAPVWSHNIDADSLVSLQDGADLQDYRARNVEGQEKADWWAIAMKVWPHFDTYQEATTRVIPLFVLDPISTDPNP</sequence>
<comment type="similarity">
    <text evidence="1">Belongs to the F420H(2)-dependent quinone reductase family.</text>
</comment>
<dbReference type="GO" id="GO:0005886">
    <property type="term" value="C:plasma membrane"/>
    <property type="evidence" value="ECO:0007669"/>
    <property type="project" value="TreeGrafter"/>
</dbReference>
<evidence type="ECO:0000256" key="2">
    <source>
        <dbReference type="ARBA" id="ARBA00049106"/>
    </source>
</evidence>
<protein>
    <submittedName>
        <fullName evidence="3">Unannotated protein</fullName>
    </submittedName>
</protein>
<dbReference type="AlphaFoldDB" id="A0A6J6UUV9"/>
<accession>A0A6J6UUV9</accession>
<comment type="catalytic activity">
    <reaction evidence="2">
        <text>oxidized coenzyme F420-(gamma-L-Glu)(n) + a quinol + H(+) = reduced coenzyme F420-(gamma-L-Glu)(n) + a quinone</text>
        <dbReference type="Rhea" id="RHEA:39663"/>
        <dbReference type="Rhea" id="RHEA-COMP:12939"/>
        <dbReference type="Rhea" id="RHEA-COMP:14378"/>
        <dbReference type="ChEBI" id="CHEBI:15378"/>
        <dbReference type="ChEBI" id="CHEBI:24646"/>
        <dbReference type="ChEBI" id="CHEBI:132124"/>
        <dbReference type="ChEBI" id="CHEBI:133980"/>
        <dbReference type="ChEBI" id="CHEBI:139511"/>
    </reaction>
</comment>
<dbReference type="PANTHER" id="PTHR39428">
    <property type="entry name" value="F420H(2)-DEPENDENT QUINONE REDUCTASE RV1261C"/>
    <property type="match status" value="1"/>
</dbReference>
<dbReference type="InterPro" id="IPR004378">
    <property type="entry name" value="F420H2_quin_Rdtase"/>
</dbReference>
<dbReference type="GO" id="GO:0016491">
    <property type="term" value="F:oxidoreductase activity"/>
    <property type="evidence" value="ECO:0007669"/>
    <property type="project" value="InterPro"/>
</dbReference>
<evidence type="ECO:0000256" key="1">
    <source>
        <dbReference type="ARBA" id="ARBA00008710"/>
    </source>
</evidence>
<dbReference type="Pfam" id="PF04075">
    <property type="entry name" value="F420H2_quin_red"/>
    <property type="match status" value="1"/>
</dbReference>
<evidence type="ECO:0000313" key="3">
    <source>
        <dbReference type="EMBL" id="CAB4762838.1"/>
    </source>
</evidence>
<reference evidence="3" key="1">
    <citation type="submission" date="2020-05" db="EMBL/GenBank/DDBJ databases">
        <authorList>
            <person name="Chiriac C."/>
            <person name="Salcher M."/>
            <person name="Ghai R."/>
            <person name="Kavagutti S V."/>
        </authorList>
    </citation>
    <scope>NUCLEOTIDE SEQUENCE</scope>
</reference>
<name>A0A6J6UUV9_9ZZZZ</name>
<dbReference type="GO" id="GO:0070967">
    <property type="term" value="F:coenzyme F420 binding"/>
    <property type="evidence" value="ECO:0007669"/>
    <property type="project" value="TreeGrafter"/>
</dbReference>
<organism evidence="3">
    <name type="scientific">freshwater metagenome</name>
    <dbReference type="NCBI Taxonomy" id="449393"/>
    <lineage>
        <taxon>unclassified sequences</taxon>
        <taxon>metagenomes</taxon>
        <taxon>ecological metagenomes</taxon>
    </lineage>
</organism>
<gene>
    <name evidence="3" type="ORF">UFOPK2766_02328</name>
</gene>
<dbReference type="EMBL" id="CAEZYU010000178">
    <property type="protein sequence ID" value="CAB4762838.1"/>
    <property type="molecule type" value="Genomic_DNA"/>
</dbReference>
<dbReference type="PANTHER" id="PTHR39428:SF3">
    <property type="entry name" value="DEAZAFLAVIN-DEPENDENT NITROREDUCTASE"/>
    <property type="match status" value="1"/>
</dbReference>
<dbReference type="NCBIfam" id="TIGR00026">
    <property type="entry name" value="hi_GC_TIGR00026"/>
    <property type="match status" value="1"/>
</dbReference>
<dbReference type="Gene3D" id="2.30.110.10">
    <property type="entry name" value="Electron Transport, Fmn-binding Protein, Chain A"/>
    <property type="match status" value="1"/>
</dbReference>
<dbReference type="InterPro" id="IPR012349">
    <property type="entry name" value="Split_barrel_FMN-bd"/>
</dbReference>
<proteinExistence type="inferred from homology"/>